<gene>
    <name evidence="1" type="ORF">LTR37_013743</name>
</gene>
<accession>A0ACC3MWB1</accession>
<keyword evidence="2" id="KW-1185">Reference proteome</keyword>
<comment type="caution">
    <text evidence="1">The sequence shown here is derived from an EMBL/GenBank/DDBJ whole genome shotgun (WGS) entry which is preliminary data.</text>
</comment>
<organism evidence="1 2">
    <name type="scientific">Vermiconidia calcicola</name>
    <dbReference type="NCBI Taxonomy" id="1690605"/>
    <lineage>
        <taxon>Eukaryota</taxon>
        <taxon>Fungi</taxon>
        <taxon>Dikarya</taxon>
        <taxon>Ascomycota</taxon>
        <taxon>Pezizomycotina</taxon>
        <taxon>Dothideomycetes</taxon>
        <taxon>Dothideomycetidae</taxon>
        <taxon>Mycosphaerellales</taxon>
        <taxon>Extremaceae</taxon>
        <taxon>Vermiconidia</taxon>
    </lineage>
</organism>
<sequence>MSTASIQPSSSNAMLRPGGGDVQQARSSAEVMALAQSQGGQLSEFGGHRGIPELPDDFPDNASQVTAWERGQGNRRSVEDRSTVSTVRPKNDRRGDVGPSPLRRLASVQEADEGGTAMVRQSRELSKQSRR</sequence>
<name>A0ACC3MWB1_9PEZI</name>
<evidence type="ECO:0000313" key="2">
    <source>
        <dbReference type="Proteomes" id="UP001281147"/>
    </source>
</evidence>
<dbReference type="Proteomes" id="UP001281147">
    <property type="component" value="Unassembled WGS sequence"/>
</dbReference>
<proteinExistence type="predicted"/>
<protein>
    <submittedName>
        <fullName evidence="1">Uncharacterized protein</fullName>
    </submittedName>
</protein>
<dbReference type="EMBL" id="JAUTXU010000137">
    <property type="protein sequence ID" value="KAK3704644.1"/>
    <property type="molecule type" value="Genomic_DNA"/>
</dbReference>
<reference evidence="1" key="1">
    <citation type="submission" date="2023-07" db="EMBL/GenBank/DDBJ databases">
        <title>Black Yeasts Isolated from many extreme environments.</title>
        <authorList>
            <person name="Coleine C."/>
            <person name="Stajich J.E."/>
            <person name="Selbmann L."/>
        </authorList>
    </citation>
    <scope>NUCLEOTIDE SEQUENCE</scope>
    <source>
        <strain evidence="1">CCFEE 5714</strain>
    </source>
</reference>
<evidence type="ECO:0000313" key="1">
    <source>
        <dbReference type="EMBL" id="KAK3704644.1"/>
    </source>
</evidence>